<dbReference type="GO" id="GO:1901135">
    <property type="term" value="P:carbohydrate derivative metabolic process"/>
    <property type="evidence" value="ECO:0007669"/>
    <property type="project" value="InterPro"/>
</dbReference>
<gene>
    <name evidence="1" type="ORF">G6M46_30570</name>
</gene>
<sequence>MDMLYTPLSIEPAKIAEELDPTIKQLGNVAEAGRRLAANGLRQVFFVSAGAGLAIGKSLNAYTDEVAQNLCFISHAASRFVDLLKANTSIADAADTLIILSSKSGKTPETVEAAKRLKDKPCKTVVFTKSQDTPLASHGHSAFFTGETTQAFHATHMLMASFTGGILEIKESWSFMPALASSLKALPVALFHAARKCVLAGEAFAEDFKSDTPLYFIASGSDLLVPHAYGLCVLQERFGFDVHVVGATDFFHSVVETVRPGTKARYILTVPGGGSRGSMLDVKTFFEEAAKNYPVSFHVLDTKDFDASGIDPEILKIVGPLIAEACLKPWTPMLAKATKQTMNDPLLHMGRFQYFNCHLG</sequence>
<organism evidence="1 2">
    <name type="scientific">Agrobacterium tumefaciens</name>
    <dbReference type="NCBI Taxonomy" id="358"/>
    <lineage>
        <taxon>Bacteria</taxon>
        <taxon>Pseudomonadati</taxon>
        <taxon>Pseudomonadota</taxon>
        <taxon>Alphaproteobacteria</taxon>
        <taxon>Hyphomicrobiales</taxon>
        <taxon>Rhizobiaceae</taxon>
        <taxon>Rhizobium/Agrobacterium group</taxon>
        <taxon>Agrobacterium</taxon>
        <taxon>Agrobacterium tumefaciens complex</taxon>
    </lineage>
</organism>
<dbReference type="PROSITE" id="PS51464">
    <property type="entry name" value="SIS"/>
    <property type="match status" value="1"/>
</dbReference>
<dbReference type="GO" id="GO:0097367">
    <property type="term" value="F:carbohydrate derivative binding"/>
    <property type="evidence" value="ECO:0007669"/>
    <property type="project" value="InterPro"/>
</dbReference>
<dbReference type="Gene3D" id="3.40.50.10490">
    <property type="entry name" value="Glucose-6-phosphate isomerase like protein, domain 1"/>
    <property type="match status" value="2"/>
</dbReference>
<comment type="caution">
    <text evidence="1">The sequence shown here is derived from an EMBL/GenBank/DDBJ whole genome shotgun (WGS) entry which is preliminary data.</text>
</comment>
<dbReference type="SUPFAM" id="SSF53697">
    <property type="entry name" value="SIS domain"/>
    <property type="match status" value="1"/>
</dbReference>
<dbReference type="InterPro" id="IPR001347">
    <property type="entry name" value="SIS_dom"/>
</dbReference>
<dbReference type="Pfam" id="PF01380">
    <property type="entry name" value="SIS"/>
    <property type="match status" value="1"/>
</dbReference>
<evidence type="ECO:0000313" key="2">
    <source>
        <dbReference type="Proteomes" id="UP000702952"/>
    </source>
</evidence>
<dbReference type="EMBL" id="JAAMAY010000050">
    <property type="protein sequence ID" value="NTC32488.1"/>
    <property type="molecule type" value="Genomic_DNA"/>
</dbReference>
<protein>
    <submittedName>
        <fullName evidence="1">SIS domain-containing protein</fullName>
    </submittedName>
</protein>
<dbReference type="InterPro" id="IPR046348">
    <property type="entry name" value="SIS_dom_sf"/>
</dbReference>
<evidence type="ECO:0000313" key="1">
    <source>
        <dbReference type="EMBL" id="NTC32488.1"/>
    </source>
</evidence>
<name>A0A1B9V0A4_AGRTU</name>
<accession>A0A1B9V0A4</accession>
<proteinExistence type="predicted"/>
<dbReference type="AlphaFoldDB" id="A0A1B9V0A4"/>
<dbReference type="Proteomes" id="UP000702952">
    <property type="component" value="Unassembled WGS sequence"/>
</dbReference>
<reference evidence="1" key="1">
    <citation type="journal article" date="2020" name="Science">
        <title>Unexpected conservation and global transmission of agrobacterial virulence plasmids.</title>
        <authorList>
            <person name="Weisberg A.J."/>
            <person name="Davis E.W. 2nd"/>
            <person name="Tabima J."/>
            <person name="Belcher M.S."/>
            <person name="Miller M."/>
            <person name="Kuo C.H."/>
            <person name="Loper J.E."/>
            <person name="Grunwald N.J."/>
            <person name="Putnam M.L."/>
            <person name="Chang J.H."/>
        </authorList>
    </citation>
    <scope>NUCLEOTIDE SEQUENCE</scope>
    <source>
        <strain evidence="1">17-1853-1a</strain>
    </source>
</reference>
<dbReference type="RefSeq" id="WP_065657540.1">
    <property type="nucleotide sequence ID" value="NZ_CP115929.1"/>
</dbReference>